<proteinExistence type="predicted"/>
<sequence>MSELLTGLDLGGAHLKLAQLRPDGVCVHAAQAACQLWRGLDRLDDALATLAKGAGPIDRVALTMTGELADLFPDRASGVASLTAHMAALLPPGRLLVYAGRSGLLTPEAVLRAPLLAASMNWLASATAVAGLVPAGLFIDMGSTTTDILVLRAGLVETDAQSDADRLESGELVYVGLTRTPLMALAARAPVAGRWSGVMAELFATTADIWRLLDVLDEAADQHPAADGGAKSKAASRQRLARMVGRDAGDLDSAQWDEVARYFADRQLCAVEEGMAQILGRTPLPANAPLLGAGAGAALVERLARRAGRPYLAAASLMPAEDDVGISSVATCFPAVAVARLLAARTA</sequence>
<dbReference type="InterPro" id="IPR002756">
    <property type="entry name" value="MfnF"/>
</dbReference>
<organism evidence="2 3">
    <name type="scientific">Arboricoccus pini</name>
    <dbReference type="NCBI Taxonomy" id="1963835"/>
    <lineage>
        <taxon>Bacteria</taxon>
        <taxon>Pseudomonadati</taxon>
        <taxon>Pseudomonadota</taxon>
        <taxon>Alphaproteobacteria</taxon>
        <taxon>Geminicoccales</taxon>
        <taxon>Geminicoccaceae</taxon>
        <taxon>Arboricoccus</taxon>
    </lineage>
</organism>
<dbReference type="EMBL" id="FYEH01000018">
    <property type="protein sequence ID" value="SNB78391.1"/>
    <property type="molecule type" value="Genomic_DNA"/>
</dbReference>
<evidence type="ECO:0000313" key="3">
    <source>
        <dbReference type="Proteomes" id="UP000197065"/>
    </source>
</evidence>
<reference evidence="2 3" key="1">
    <citation type="submission" date="2017-06" db="EMBL/GenBank/DDBJ databases">
        <authorList>
            <person name="Kim H.J."/>
            <person name="Triplett B.A."/>
        </authorList>
    </citation>
    <scope>NUCLEOTIDE SEQUENCE [LARGE SCALE GENOMIC DNA]</scope>
    <source>
        <strain evidence="2 3">B29T1</strain>
    </source>
</reference>
<dbReference type="GO" id="GO:0016787">
    <property type="term" value="F:hydrolase activity"/>
    <property type="evidence" value="ECO:0007669"/>
    <property type="project" value="InterPro"/>
</dbReference>
<name>A0A212S0A9_9PROT</name>
<gene>
    <name evidence="2" type="ORF">SAMN07250955_11864</name>
</gene>
<dbReference type="Pfam" id="PF01968">
    <property type="entry name" value="Hydantoinase_A"/>
    <property type="match status" value="1"/>
</dbReference>
<feature type="domain" description="Hydantoinase A/oxoprolinase" evidence="1">
    <location>
        <begin position="60"/>
        <end position="308"/>
    </location>
</feature>
<accession>A0A212S0A9</accession>
<dbReference type="InterPro" id="IPR002821">
    <property type="entry name" value="Hydantoinase_A"/>
</dbReference>
<evidence type="ECO:0000259" key="1">
    <source>
        <dbReference type="Pfam" id="PF01968"/>
    </source>
</evidence>
<keyword evidence="3" id="KW-1185">Reference proteome</keyword>
<dbReference type="RefSeq" id="WP_088562877.1">
    <property type="nucleotide sequence ID" value="NZ_FYEH01000018.1"/>
</dbReference>
<dbReference type="Gene3D" id="3.30.420.40">
    <property type="match status" value="1"/>
</dbReference>
<dbReference type="OrthoDB" id="1792672at2"/>
<protein>
    <submittedName>
        <fullName evidence="2">Probable H4MPT-linked C1 transfer pathway protein</fullName>
    </submittedName>
</protein>
<dbReference type="Proteomes" id="UP000197065">
    <property type="component" value="Unassembled WGS sequence"/>
</dbReference>
<dbReference type="Gene3D" id="3.30.420.190">
    <property type="entry name" value="conserved archaeal protein q6m145"/>
    <property type="match status" value="1"/>
</dbReference>
<evidence type="ECO:0000313" key="2">
    <source>
        <dbReference type="EMBL" id="SNB78391.1"/>
    </source>
</evidence>
<dbReference type="AlphaFoldDB" id="A0A212S0A9"/>
<dbReference type="NCBIfam" id="TIGR03123">
    <property type="entry name" value="one_C_unchar_1"/>
    <property type="match status" value="1"/>
</dbReference>